<dbReference type="InterPro" id="IPR000835">
    <property type="entry name" value="HTH_MarR-typ"/>
</dbReference>
<dbReference type="PROSITE" id="PS50995">
    <property type="entry name" value="HTH_MARR_2"/>
    <property type="match status" value="1"/>
</dbReference>
<dbReference type="Proteomes" id="UP000316624">
    <property type="component" value="Unassembled WGS sequence"/>
</dbReference>
<feature type="domain" description="HTH marR-type" evidence="4">
    <location>
        <begin position="22"/>
        <end position="156"/>
    </location>
</feature>
<dbReference type="InterPro" id="IPR036390">
    <property type="entry name" value="WH_DNA-bd_sf"/>
</dbReference>
<comment type="caution">
    <text evidence="5">The sequence shown here is derived from an EMBL/GenBank/DDBJ whole genome shotgun (WGS) entry which is preliminary data.</text>
</comment>
<dbReference type="PANTHER" id="PTHR33164">
    <property type="entry name" value="TRANSCRIPTIONAL REGULATOR, MARR FAMILY"/>
    <property type="match status" value="1"/>
</dbReference>
<dbReference type="PANTHER" id="PTHR33164:SF43">
    <property type="entry name" value="HTH-TYPE TRANSCRIPTIONAL REPRESSOR YETL"/>
    <property type="match status" value="1"/>
</dbReference>
<gene>
    <name evidence="5" type="ORF">IQ35_00565</name>
</gene>
<dbReference type="InterPro" id="IPR023187">
    <property type="entry name" value="Tscrpt_reg_MarR-type_CS"/>
</dbReference>
<dbReference type="Pfam" id="PF12802">
    <property type="entry name" value="MarR_2"/>
    <property type="match status" value="1"/>
</dbReference>
<dbReference type="GO" id="GO:0006950">
    <property type="term" value="P:response to stress"/>
    <property type="evidence" value="ECO:0007669"/>
    <property type="project" value="TreeGrafter"/>
</dbReference>
<dbReference type="EMBL" id="VLKK01000002">
    <property type="protein sequence ID" value="TWH96634.1"/>
    <property type="molecule type" value="Genomic_DNA"/>
</dbReference>
<keyword evidence="2 5" id="KW-0238">DNA-binding</keyword>
<dbReference type="SMART" id="SM00347">
    <property type="entry name" value="HTH_MARR"/>
    <property type="match status" value="1"/>
</dbReference>
<evidence type="ECO:0000259" key="4">
    <source>
        <dbReference type="PROSITE" id="PS50995"/>
    </source>
</evidence>
<evidence type="ECO:0000313" key="5">
    <source>
        <dbReference type="EMBL" id="TWH96634.1"/>
    </source>
</evidence>
<accession>A0A562KMN6</accession>
<dbReference type="GO" id="GO:0003700">
    <property type="term" value="F:DNA-binding transcription factor activity"/>
    <property type="evidence" value="ECO:0007669"/>
    <property type="project" value="InterPro"/>
</dbReference>
<dbReference type="SUPFAM" id="SSF46785">
    <property type="entry name" value="Winged helix' DNA-binding domain"/>
    <property type="match status" value="1"/>
</dbReference>
<proteinExistence type="predicted"/>
<evidence type="ECO:0000313" key="6">
    <source>
        <dbReference type="Proteomes" id="UP000316624"/>
    </source>
</evidence>
<keyword evidence="6" id="KW-1185">Reference proteome</keyword>
<dbReference type="InterPro" id="IPR039422">
    <property type="entry name" value="MarR/SlyA-like"/>
</dbReference>
<protein>
    <submittedName>
        <fullName evidence="5">DNA-binding MarR family transcriptional regulator</fullName>
    </submittedName>
</protein>
<dbReference type="RefSeq" id="WP_145071920.1">
    <property type="nucleotide sequence ID" value="NZ_JACIIY010000009.1"/>
</dbReference>
<evidence type="ECO:0000256" key="2">
    <source>
        <dbReference type="ARBA" id="ARBA00023125"/>
    </source>
</evidence>
<evidence type="ECO:0000256" key="3">
    <source>
        <dbReference type="ARBA" id="ARBA00023163"/>
    </source>
</evidence>
<sequence>MIGKESQDVIHALNGRHARLPSGPVGRLLASVGNLSGAFNVIHSRYAQSHGLGIRGIWTLSAISEGHASPGEIARLMMLPPSVVSGDLNRLIDAGLIERRRDDSDGRRLVYTLTEAGRVLLSDAHAVYVDVLGEKIGSYPPGEIERLLRMLYEISLHVRACIGEPVSKAVAAD</sequence>
<reference evidence="5 6" key="1">
    <citation type="journal article" date="2015" name="Stand. Genomic Sci.">
        <title>Genomic Encyclopedia of Bacterial and Archaeal Type Strains, Phase III: the genomes of soil and plant-associated and newly described type strains.</title>
        <authorList>
            <person name="Whitman W.B."/>
            <person name="Woyke T."/>
            <person name="Klenk H.P."/>
            <person name="Zhou Y."/>
            <person name="Lilburn T.G."/>
            <person name="Beck B.J."/>
            <person name="De Vos P."/>
            <person name="Vandamme P."/>
            <person name="Eisen J.A."/>
            <person name="Garrity G."/>
            <person name="Hugenholtz P."/>
            <person name="Kyrpides N.C."/>
        </authorList>
    </citation>
    <scope>NUCLEOTIDE SEQUENCE [LARGE SCALE GENOMIC DNA]</scope>
    <source>
        <strain evidence="5 6">CGMCC 1.7748</strain>
    </source>
</reference>
<keyword evidence="3" id="KW-0804">Transcription</keyword>
<dbReference type="PROSITE" id="PS01117">
    <property type="entry name" value="HTH_MARR_1"/>
    <property type="match status" value="1"/>
</dbReference>
<evidence type="ECO:0000256" key="1">
    <source>
        <dbReference type="ARBA" id="ARBA00023015"/>
    </source>
</evidence>
<name>A0A562KMN6_SPHWJ</name>
<organism evidence="5 6">
    <name type="scientific">Sphingobium wenxiniae (strain DSM 21828 / CGMCC 1.7748 / JZ-1)</name>
    <dbReference type="NCBI Taxonomy" id="595605"/>
    <lineage>
        <taxon>Bacteria</taxon>
        <taxon>Pseudomonadati</taxon>
        <taxon>Pseudomonadota</taxon>
        <taxon>Alphaproteobacteria</taxon>
        <taxon>Sphingomonadales</taxon>
        <taxon>Sphingomonadaceae</taxon>
        <taxon>Sphingobium</taxon>
    </lineage>
</organism>
<dbReference type="InterPro" id="IPR036388">
    <property type="entry name" value="WH-like_DNA-bd_sf"/>
</dbReference>
<dbReference type="Gene3D" id="1.10.10.10">
    <property type="entry name" value="Winged helix-like DNA-binding domain superfamily/Winged helix DNA-binding domain"/>
    <property type="match status" value="1"/>
</dbReference>
<dbReference type="GO" id="GO:0003677">
    <property type="term" value="F:DNA binding"/>
    <property type="evidence" value="ECO:0007669"/>
    <property type="project" value="UniProtKB-KW"/>
</dbReference>
<dbReference type="AlphaFoldDB" id="A0A562KMN6"/>
<keyword evidence="1" id="KW-0805">Transcription regulation</keyword>